<organism evidence="3 4">
    <name type="scientific">Halapricum salinum</name>
    <dbReference type="NCBI Taxonomy" id="1457250"/>
    <lineage>
        <taxon>Archaea</taxon>
        <taxon>Methanobacteriati</taxon>
        <taxon>Methanobacteriota</taxon>
        <taxon>Stenosarchaea group</taxon>
        <taxon>Halobacteria</taxon>
        <taxon>Halobacteriales</taxon>
        <taxon>Haloarculaceae</taxon>
        <taxon>Halapricum</taxon>
    </lineage>
</organism>
<feature type="transmembrane region" description="Helical" evidence="1">
    <location>
        <begin position="444"/>
        <end position="468"/>
    </location>
</feature>
<dbReference type="Pfam" id="PF00535">
    <property type="entry name" value="Glycos_transf_2"/>
    <property type="match status" value="1"/>
</dbReference>
<keyword evidence="4" id="KW-1185">Reference proteome</keyword>
<reference evidence="3 4" key="1">
    <citation type="journal article" date="2019" name="Nat. Commun.">
        <title>A new type of DNA phosphorothioation-based antiviral system in archaea.</title>
        <authorList>
            <person name="Xiong L."/>
            <person name="Liu S."/>
            <person name="Chen S."/>
            <person name="Xiao Y."/>
            <person name="Zhu B."/>
            <person name="Gao Y."/>
            <person name="Zhang Y."/>
            <person name="Chen B."/>
            <person name="Luo J."/>
            <person name="Deng Z."/>
            <person name="Chen X."/>
            <person name="Wang L."/>
            <person name="Chen S."/>
        </authorList>
    </citation>
    <scope>NUCLEOTIDE SEQUENCE [LARGE SCALE GENOMIC DNA]</scope>
    <source>
        <strain evidence="3 4">CBA1105</strain>
    </source>
</reference>
<accession>A0A4D6HIK1</accession>
<sequence>MLSLNHRDSMFAENGFRSETFLPGPVEGGVMGWQGTERGDGRDRGRRLGHGGATVGMGAQASDGVVGLVATADNAEALVRSILRARRHGFDVLVTHAGAGELESVAFARQLDVRIVDSDTRGHDVDALHRELSAAARALGYTTVVLQTPACPRIDYEAMVDRRAEGVVEAVPESAAEPAVLVGIPAYDEAATIGSVVESACEYADGVLVVSDGSSDGTARRARQAGATVLEHDRNRGYGAALQTLFAAAADRGADHLVVLDGDGQHAAAEIPSLVETQRETDAEVVVGNRFHDGARGEIPLYRRVGIATINAMTNLSLGAITARERLSDTQSGFRAYDRCAIASLAAADLSDGMDASTDILYHASDRGYTVEEVDTTVTYDVDDANSRHPLRHGLTLVHSVLTTVEQRHPVLSLGVPGVVSVALGIGVGLWALQATAPGGTILYAFVAMAIFLAGILSCFTAIILHALQRSR</sequence>
<dbReference type="InterPro" id="IPR001173">
    <property type="entry name" value="Glyco_trans_2-like"/>
</dbReference>
<name>A0A4D6HIK1_9EURY</name>
<keyword evidence="1" id="KW-0812">Transmembrane</keyword>
<dbReference type="EMBL" id="CP031310">
    <property type="protein sequence ID" value="QCC52852.1"/>
    <property type="molecule type" value="Genomic_DNA"/>
</dbReference>
<dbReference type="PANTHER" id="PTHR48090:SF7">
    <property type="entry name" value="RFBJ PROTEIN"/>
    <property type="match status" value="1"/>
</dbReference>
<gene>
    <name evidence="3" type="ORF">DV733_01870</name>
</gene>
<dbReference type="Gene3D" id="3.90.550.10">
    <property type="entry name" value="Spore Coat Polysaccharide Biosynthesis Protein SpsA, Chain A"/>
    <property type="match status" value="1"/>
</dbReference>
<dbReference type="CDD" id="cd04179">
    <property type="entry name" value="DPM_DPG-synthase_like"/>
    <property type="match status" value="1"/>
</dbReference>
<evidence type="ECO:0000313" key="4">
    <source>
        <dbReference type="Proteomes" id="UP000296706"/>
    </source>
</evidence>
<keyword evidence="1" id="KW-0472">Membrane</keyword>
<dbReference type="InterPro" id="IPR029044">
    <property type="entry name" value="Nucleotide-diphossugar_trans"/>
</dbReference>
<dbReference type="GO" id="GO:0016740">
    <property type="term" value="F:transferase activity"/>
    <property type="evidence" value="ECO:0007669"/>
    <property type="project" value="UniProtKB-KW"/>
</dbReference>
<keyword evidence="1" id="KW-1133">Transmembrane helix</keyword>
<proteinExistence type="predicted"/>
<dbReference type="AlphaFoldDB" id="A0A4D6HIK1"/>
<evidence type="ECO:0000256" key="1">
    <source>
        <dbReference type="SAM" id="Phobius"/>
    </source>
</evidence>
<dbReference type="InterPro" id="IPR050256">
    <property type="entry name" value="Glycosyltransferase_2"/>
</dbReference>
<dbReference type="KEGG" id="hsn:DV733_01870"/>
<keyword evidence="3" id="KW-0808">Transferase</keyword>
<feature type="transmembrane region" description="Helical" evidence="1">
    <location>
        <begin position="411"/>
        <end position="432"/>
    </location>
</feature>
<protein>
    <submittedName>
        <fullName evidence="3">Glycosyltransferase family 2 protein</fullName>
    </submittedName>
</protein>
<evidence type="ECO:0000313" key="3">
    <source>
        <dbReference type="EMBL" id="QCC52852.1"/>
    </source>
</evidence>
<dbReference type="Proteomes" id="UP000296706">
    <property type="component" value="Chromosome"/>
</dbReference>
<dbReference type="SUPFAM" id="SSF53448">
    <property type="entry name" value="Nucleotide-diphospho-sugar transferases"/>
    <property type="match status" value="1"/>
</dbReference>
<evidence type="ECO:0000259" key="2">
    <source>
        <dbReference type="Pfam" id="PF00535"/>
    </source>
</evidence>
<feature type="domain" description="Glycosyltransferase 2-like" evidence="2">
    <location>
        <begin position="182"/>
        <end position="339"/>
    </location>
</feature>
<dbReference type="PANTHER" id="PTHR48090">
    <property type="entry name" value="UNDECAPRENYL-PHOSPHATE 4-DEOXY-4-FORMAMIDO-L-ARABINOSE TRANSFERASE-RELATED"/>
    <property type="match status" value="1"/>
</dbReference>